<gene>
    <name evidence="1" type="ORF">LTR37_021241</name>
</gene>
<dbReference type="EMBL" id="JAUTXU010000454">
    <property type="protein sequence ID" value="KAK3680430.1"/>
    <property type="molecule type" value="Genomic_DNA"/>
</dbReference>
<sequence length="255" mass="28371">MGAGPYQTMAFWYAYRMDIQANSQGGNLIAAGCKGTVQDGSCNFNEFLKHISPVSPGTTTSIIGTDLDPDVESAVKALQNSGYDYDIDQRTFLPSLFDPNETAKEKKKFNKKPFSVIWKGMGDVIKGCRKTLGDVNMGSKLDNVRYCTNMVHYARQSENAAAVIDKVNDYLTRKRGFTFTVETKTVTAPTTGQTWREIDVAATLRNCDDCTQKVYNSIEKIVLGYTTNNKVYRNHFLAIQAVQAEEGRLHRAPSC</sequence>
<evidence type="ECO:0000313" key="1">
    <source>
        <dbReference type="EMBL" id="KAK3680430.1"/>
    </source>
</evidence>
<evidence type="ECO:0000313" key="2">
    <source>
        <dbReference type="Proteomes" id="UP001281147"/>
    </source>
</evidence>
<reference evidence="1" key="1">
    <citation type="submission" date="2023-07" db="EMBL/GenBank/DDBJ databases">
        <title>Black Yeasts Isolated from many extreme environments.</title>
        <authorList>
            <person name="Coleine C."/>
            <person name="Stajich J.E."/>
            <person name="Selbmann L."/>
        </authorList>
    </citation>
    <scope>NUCLEOTIDE SEQUENCE</scope>
    <source>
        <strain evidence="1">CCFEE 5714</strain>
    </source>
</reference>
<proteinExistence type="predicted"/>
<keyword evidence="2" id="KW-1185">Reference proteome</keyword>
<protein>
    <submittedName>
        <fullName evidence="1">Uncharacterized protein</fullName>
    </submittedName>
</protein>
<organism evidence="1 2">
    <name type="scientific">Vermiconidia calcicola</name>
    <dbReference type="NCBI Taxonomy" id="1690605"/>
    <lineage>
        <taxon>Eukaryota</taxon>
        <taxon>Fungi</taxon>
        <taxon>Dikarya</taxon>
        <taxon>Ascomycota</taxon>
        <taxon>Pezizomycotina</taxon>
        <taxon>Dothideomycetes</taxon>
        <taxon>Dothideomycetidae</taxon>
        <taxon>Mycosphaerellales</taxon>
        <taxon>Extremaceae</taxon>
        <taxon>Vermiconidia</taxon>
    </lineage>
</organism>
<accession>A0ACC3MC33</accession>
<comment type="caution">
    <text evidence="1">The sequence shown here is derived from an EMBL/GenBank/DDBJ whole genome shotgun (WGS) entry which is preliminary data.</text>
</comment>
<name>A0ACC3MC33_9PEZI</name>
<dbReference type="Proteomes" id="UP001281147">
    <property type="component" value="Unassembled WGS sequence"/>
</dbReference>